<evidence type="ECO:0000256" key="1">
    <source>
        <dbReference type="SAM" id="SignalP"/>
    </source>
</evidence>
<sequence length="91" mass="9988">MKFSLIHATLVALVSKAATTPVEVTAQGECGPKWDWCDNLGEIRCECHGGHRLKCAQIWLHSGLTKFWNPIENCPKHGTKLQCIDGTCVGP</sequence>
<comment type="caution">
    <text evidence="2">The sequence shown here is derived from an EMBL/GenBank/DDBJ whole genome shotgun (WGS) entry which is preliminary data.</text>
</comment>
<keyword evidence="1" id="KW-0732">Signal</keyword>
<dbReference type="OrthoDB" id="3763898at2759"/>
<name>A0A9P6KKH3_9PLEO</name>
<evidence type="ECO:0000313" key="3">
    <source>
        <dbReference type="Proteomes" id="UP000756921"/>
    </source>
</evidence>
<accession>A0A9P6KKH3</accession>
<gene>
    <name evidence="2" type="ORF">PMIN01_12475</name>
</gene>
<evidence type="ECO:0000313" key="2">
    <source>
        <dbReference type="EMBL" id="KAF9729611.1"/>
    </source>
</evidence>
<reference evidence="2" key="1">
    <citation type="journal article" date="2020" name="Mol. Plant Microbe Interact.">
        <title>Genome Sequence of the Biocontrol Agent Coniothyrium minitans strain Conio (IMI 134523).</title>
        <authorList>
            <person name="Patel D."/>
            <person name="Shittu T.A."/>
            <person name="Baroncelli R."/>
            <person name="Muthumeenakshi S."/>
            <person name="Osborne T.H."/>
            <person name="Janganan T.K."/>
            <person name="Sreenivasaprasad S."/>
        </authorList>
    </citation>
    <scope>NUCLEOTIDE SEQUENCE</scope>
    <source>
        <strain evidence="2">Conio</strain>
    </source>
</reference>
<feature type="chain" id="PRO_5040282508" evidence="1">
    <location>
        <begin position="20"/>
        <end position="91"/>
    </location>
</feature>
<dbReference type="Proteomes" id="UP000756921">
    <property type="component" value="Unassembled WGS sequence"/>
</dbReference>
<protein>
    <submittedName>
        <fullName evidence="2">Uncharacterized protein</fullName>
    </submittedName>
</protein>
<dbReference type="EMBL" id="WJXW01000016">
    <property type="protein sequence ID" value="KAF9729611.1"/>
    <property type="molecule type" value="Genomic_DNA"/>
</dbReference>
<keyword evidence="3" id="KW-1185">Reference proteome</keyword>
<dbReference type="AlphaFoldDB" id="A0A9P6KKH3"/>
<proteinExistence type="predicted"/>
<organism evidence="2 3">
    <name type="scientific">Paraphaeosphaeria minitans</name>
    <dbReference type="NCBI Taxonomy" id="565426"/>
    <lineage>
        <taxon>Eukaryota</taxon>
        <taxon>Fungi</taxon>
        <taxon>Dikarya</taxon>
        <taxon>Ascomycota</taxon>
        <taxon>Pezizomycotina</taxon>
        <taxon>Dothideomycetes</taxon>
        <taxon>Pleosporomycetidae</taxon>
        <taxon>Pleosporales</taxon>
        <taxon>Massarineae</taxon>
        <taxon>Didymosphaeriaceae</taxon>
        <taxon>Paraphaeosphaeria</taxon>
    </lineage>
</organism>
<feature type="signal peptide" evidence="1">
    <location>
        <begin position="1"/>
        <end position="19"/>
    </location>
</feature>